<dbReference type="PIRSF" id="PIRSF002122">
    <property type="entry name" value="RPS7p_RPS7a_RPS5e_RPS7o"/>
    <property type="match status" value="1"/>
</dbReference>
<dbReference type="Gene3D" id="1.10.455.10">
    <property type="entry name" value="Ribosomal protein S7 domain"/>
    <property type="match status" value="1"/>
</dbReference>
<evidence type="ECO:0000256" key="5">
    <source>
        <dbReference type="ARBA" id="ARBA00023274"/>
    </source>
</evidence>
<reference evidence="9" key="1">
    <citation type="journal article" date="2018" name="Sci. Rep.">
        <title>Dynamic evolution of inverted repeats in Euglenophyta plastid genomes.</title>
        <authorList>
            <person name="Karnkowska A."/>
            <person name="Bennett M.S."/>
            <person name="Triemer R.E."/>
        </authorList>
    </citation>
    <scope>NUCLEOTIDE SEQUENCE</scope>
</reference>
<dbReference type="GO" id="GO:0003735">
    <property type="term" value="F:structural constituent of ribosome"/>
    <property type="evidence" value="ECO:0007669"/>
    <property type="project" value="InterPro"/>
</dbReference>
<protein>
    <recommendedName>
        <fullName evidence="6">Small ribosomal subunit protein uS7c</fullName>
    </recommendedName>
</protein>
<dbReference type="CDD" id="cd14871">
    <property type="entry name" value="uS7_Chloroplast"/>
    <property type="match status" value="1"/>
</dbReference>
<dbReference type="InterPro" id="IPR000235">
    <property type="entry name" value="Ribosomal_uS7"/>
</dbReference>
<dbReference type="SUPFAM" id="SSF47973">
    <property type="entry name" value="Ribosomal protein S7"/>
    <property type="match status" value="1"/>
</dbReference>
<comment type="similarity">
    <text evidence="1 6 7">Belongs to the universal ribosomal protein uS7 family.</text>
</comment>
<comment type="subunit">
    <text evidence="6">Part of the 30S ribosomal subunit.</text>
</comment>
<dbReference type="PANTHER" id="PTHR11205">
    <property type="entry name" value="RIBOSOMAL PROTEIN S7"/>
    <property type="match status" value="1"/>
</dbReference>
<dbReference type="InterPro" id="IPR036823">
    <property type="entry name" value="Ribosomal_uS7_dom_sf"/>
</dbReference>
<keyword evidence="9" id="KW-0150">Chloroplast</keyword>
<evidence type="ECO:0000313" key="9">
    <source>
        <dbReference type="EMBL" id="AYQ93315.1"/>
    </source>
</evidence>
<sequence>MSRRKKSKKRVIAPDAIYNSKLASMIINKVLLKGKKTLAQHIFYESMKKIKEITNKEPIEVLQKAILNITPIVELKSRRVGGATYQVPIEIKQERGTSIALSFLIKSARNRPGRNMIFKLGNELIDAYNNTGNSVKKKDELHKQAESNKAFSSFKF</sequence>
<dbReference type="InterPro" id="IPR020606">
    <property type="entry name" value="Ribosomal_uS7_CS"/>
</dbReference>
<geneLocation type="chloroplast" evidence="9"/>
<keyword evidence="2 6" id="KW-0699">rRNA-binding</keyword>
<organism evidence="9">
    <name type="scientific">Phacus inflexus</name>
    <dbReference type="NCBI Taxonomy" id="461210"/>
    <lineage>
        <taxon>Eukaryota</taxon>
        <taxon>Discoba</taxon>
        <taxon>Euglenozoa</taxon>
        <taxon>Euglenida</taxon>
        <taxon>Spirocuta</taxon>
        <taxon>Euglenophyceae</taxon>
        <taxon>Euglenales</taxon>
        <taxon>Phacaceae</taxon>
        <taxon>Phacus</taxon>
    </lineage>
</organism>
<keyword evidence="5 6" id="KW-0687">Ribonucleoprotein</keyword>
<comment type="subcellular location">
    <subcellularLocation>
        <location evidence="6">Plastid</location>
        <location evidence="6">Chloroplast</location>
    </subcellularLocation>
</comment>
<dbReference type="InterPro" id="IPR023798">
    <property type="entry name" value="Ribosomal_uS7_dom"/>
</dbReference>
<dbReference type="GO" id="GO:0015935">
    <property type="term" value="C:small ribosomal subunit"/>
    <property type="evidence" value="ECO:0007669"/>
    <property type="project" value="InterPro"/>
</dbReference>
<evidence type="ECO:0000256" key="4">
    <source>
        <dbReference type="ARBA" id="ARBA00022980"/>
    </source>
</evidence>
<dbReference type="PROSITE" id="PS00052">
    <property type="entry name" value="RIBOSOMAL_S7"/>
    <property type="match status" value="1"/>
</dbReference>
<evidence type="ECO:0000256" key="1">
    <source>
        <dbReference type="ARBA" id="ARBA00007151"/>
    </source>
</evidence>
<dbReference type="InterPro" id="IPR005717">
    <property type="entry name" value="Ribosomal_uS7_bac/org-type"/>
</dbReference>
<keyword evidence="3 6" id="KW-0694">RNA-binding</keyword>
<gene>
    <name evidence="6" type="primary">rps7</name>
</gene>
<evidence type="ECO:0000256" key="6">
    <source>
        <dbReference type="HAMAP-Rule" id="MF_00480"/>
    </source>
</evidence>
<evidence type="ECO:0000256" key="3">
    <source>
        <dbReference type="ARBA" id="ARBA00022884"/>
    </source>
</evidence>
<keyword evidence="4 6" id="KW-0689">Ribosomal protein</keyword>
<dbReference type="HAMAP" id="MF_00480_B">
    <property type="entry name" value="Ribosomal_uS7_B"/>
    <property type="match status" value="1"/>
</dbReference>
<dbReference type="GO" id="GO:0009507">
    <property type="term" value="C:chloroplast"/>
    <property type="evidence" value="ECO:0007669"/>
    <property type="project" value="UniProtKB-SubCell"/>
</dbReference>
<dbReference type="GO" id="GO:0019843">
    <property type="term" value="F:rRNA binding"/>
    <property type="evidence" value="ECO:0007669"/>
    <property type="project" value="UniProtKB-UniRule"/>
</dbReference>
<dbReference type="Pfam" id="PF00177">
    <property type="entry name" value="Ribosomal_S7"/>
    <property type="match status" value="1"/>
</dbReference>
<dbReference type="NCBIfam" id="TIGR01029">
    <property type="entry name" value="rpsG_bact"/>
    <property type="match status" value="1"/>
</dbReference>
<name>A0A3G3LKS5_9EUGL</name>
<proteinExistence type="inferred from homology"/>
<dbReference type="FunFam" id="1.10.455.10:FF:000001">
    <property type="entry name" value="30S ribosomal protein S7"/>
    <property type="match status" value="1"/>
</dbReference>
<evidence type="ECO:0000256" key="7">
    <source>
        <dbReference type="RuleBase" id="RU003619"/>
    </source>
</evidence>
<dbReference type="EMBL" id="MH898667">
    <property type="protein sequence ID" value="AYQ93315.1"/>
    <property type="molecule type" value="Genomic_DNA"/>
</dbReference>
<dbReference type="GO" id="GO:0006412">
    <property type="term" value="P:translation"/>
    <property type="evidence" value="ECO:0007669"/>
    <property type="project" value="UniProtKB-UniRule"/>
</dbReference>
<evidence type="ECO:0000259" key="8">
    <source>
        <dbReference type="Pfam" id="PF00177"/>
    </source>
</evidence>
<dbReference type="AlphaFoldDB" id="A0A3G3LKS5"/>
<comment type="function">
    <text evidence="6">One of the primary rRNA binding proteins, it binds directly to 16S rRNA where it nucleates assembly of the head domain of the 30S subunit.</text>
</comment>
<evidence type="ECO:0000256" key="2">
    <source>
        <dbReference type="ARBA" id="ARBA00022730"/>
    </source>
</evidence>
<feature type="domain" description="Small ribosomal subunit protein uS7" evidence="8">
    <location>
        <begin position="2"/>
        <end position="149"/>
    </location>
</feature>
<keyword evidence="9" id="KW-0934">Plastid</keyword>
<accession>A0A3G3LKS5</accession>